<evidence type="ECO:0000256" key="2">
    <source>
        <dbReference type="ARBA" id="ARBA00022525"/>
    </source>
</evidence>
<protein>
    <recommendedName>
        <fullName evidence="11">Pulmonary surfactant-associated protein B</fullName>
    </recommendedName>
    <alternativeName>
        <fullName evidence="12">Pulmonary surfactant-associated proteolipid SPL(Phe)</fullName>
    </alternativeName>
</protein>
<feature type="signal peptide" evidence="13">
    <location>
        <begin position="1"/>
        <end position="21"/>
    </location>
</feature>
<dbReference type="Gramene" id="KCW47506">
    <property type="protein sequence ID" value="KCW47506"/>
    <property type="gene ID" value="EUGRSUZ_K01273"/>
</dbReference>
<dbReference type="EMBL" id="KK198763">
    <property type="protein sequence ID" value="KCW47506.1"/>
    <property type="molecule type" value="Genomic_DNA"/>
</dbReference>
<dbReference type="GO" id="GO:0016020">
    <property type="term" value="C:membrane"/>
    <property type="evidence" value="ECO:0007669"/>
    <property type="project" value="GOC"/>
</dbReference>
<dbReference type="GO" id="GO:0005615">
    <property type="term" value="C:extracellular space"/>
    <property type="evidence" value="ECO:0000318"/>
    <property type="project" value="GO_Central"/>
</dbReference>
<dbReference type="PROSITE" id="PS50015">
    <property type="entry name" value="SAP_B"/>
    <property type="match status" value="2"/>
</dbReference>
<keyword evidence="4 13" id="KW-0732">Signal</keyword>
<dbReference type="SUPFAM" id="SSF47862">
    <property type="entry name" value="Saposin"/>
    <property type="match status" value="2"/>
</dbReference>
<dbReference type="Pfam" id="PF05184">
    <property type="entry name" value="SapB_1"/>
    <property type="match status" value="2"/>
</dbReference>
<dbReference type="Pfam" id="PF03489">
    <property type="entry name" value="SapB_2"/>
    <property type="match status" value="2"/>
</dbReference>
<dbReference type="SMART" id="SM00741">
    <property type="entry name" value="SapB"/>
    <property type="match status" value="2"/>
</dbReference>
<organism evidence="15">
    <name type="scientific">Eucalyptus grandis</name>
    <name type="common">Flooded gum</name>
    <dbReference type="NCBI Taxonomy" id="71139"/>
    <lineage>
        <taxon>Eukaryota</taxon>
        <taxon>Viridiplantae</taxon>
        <taxon>Streptophyta</taxon>
        <taxon>Embryophyta</taxon>
        <taxon>Tracheophyta</taxon>
        <taxon>Spermatophyta</taxon>
        <taxon>Magnoliopsida</taxon>
        <taxon>eudicotyledons</taxon>
        <taxon>Gunneridae</taxon>
        <taxon>Pentapetalae</taxon>
        <taxon>rosids</taxon>
        <taxon>malvids</taxon>
        <taxon>Myrtales</taxon>
        <taxon>Myrtaceae</taxon>
        <taxon>Myrtoideae</taxon>
        <taxon>Eucalypteae</taxon>
        <taxon>Eucalyptus</taxon>
    </lineage>
</organism>
<dbReference type="InterPro" id="IPR008138">
    <property type="entry name" value="SapB_2"/>
</dbReference>
<sequence length="227" mass="25432">MGVKIGFLFLLVLSGLAALDARQLPRNLEAIQYHMLEKGSSTNGYMCEWCEEYAELALKYLAENKTQSEIVELLHLTCSQVPVFKAECVVLVDYYAPIFFLELSTIQPEELCKDISACKLAARVSPKLKEDSCEFCHDAVSQVLDKLKDPDTQMDIIELLLKACDSLESYEDKCKKMVFEYGPLILGNMEQILEAADVCSLLHLCAATEIKSEESVPTKEMPLLSDS</sequence>
<evidence type="ECO:0000256" key="13">
    <source>
        <dbReference type="SAM" id="SignalP"/>
    </source>
</evidence>
<evidence type="ECO:0000256" key="6">
    <source>
        <dbReference type="ARBA" id="ARBA00022750"/>
    </source>
</evidence>
<evidence type="ECO:0000256" key="1">
    <source>
        <dbReference type="ARBA" id="ARBA00004239"/>
    </source>
</evidence>
<dbReference type="PANTHER" id="PTHR11480">
    <property type="entry name" value="SAPOSIN-RELATED"/>
    <property type="match status" value="1"/>
</dbReference>
<feature type="domain" description="Saposin B-type" evidence="14">
    <location>
        <begin position="43"/>
        <end position="122"/>
    </location>
</feature>
<evidence type="ECO:0000256" key="11">
    <source>
        <dbReference type="ARBA" id="ARBA00041094"/>
    </source>
</evidence>
<evidence type="ECO:0000256" key="7">
    <source>
        <dbReference type="ARBA" id="ARBA00023145"/>
    </source>
</evidence>
<dbReference type="InterPro" id="IPR008139">
    <property type="entry name" value="SaposinB_dom"/>
</dbReference>
<reference evidence="15" key="1">
    <citation type="submission" date="2013-07" db="EMBL/GenBank/DDBJ databases">
        <title>The genome of Eucalyptus grandis.</title>
        <authorList>
            <person name="Schmutz J."/>
            <person name="Hayes R."/>
            <person name="Myburg A."/>
            <person name="Tuskan G."/>
            <person name="Grattapaglia D."/>
            <person name="Rokhsar D.S."/>
        </authorList>
    </citation>
    <scope>NUCLEOTIDE SEQUENCE</scope>
    <source>
        <tissue evidence="15">Leaf extractions</tissue>
    </source>
</reference>
<dbReference type="AlphaFoldDB" id="A0A059A1F2"/>
<evidence type="ECO:0000256" key="4">
    <source>
        <dbReference type="ARBA" id="ARBA00022729"/>
    </source>
</evidence>
<gene>
    <name evidence="15" type="ORF">EUGRSUZ_K01273</name>
</gene>
<dbReference type="Gene3D" id="1.10.225.10">
    <property type="entry name" value="Saposin-like"/>
    <property type="match status" value="2"/>
</dbReference>
<dbReference type="PRINTS" id="PR01797">
    <property type="entry name" value="SAPOSIN"/>
</dbReference>
<dbReference type="OrthoDB" id="69496at2759"/>
<dbReference type="InterPro" id="IPR011001">
    <property type="entry name" value="Saposin-like"/>
</dbReference>
<comment type="function">
    <text evidence="10">Pulmonary surfactant-associated proteins promote alveolar stability by lowering the surface tension at the air-liquid interface in the peripheral air spaces. SP-B increases the collapse pressure of palmitic acid to nearly 70 millinewtons per meter.</text>
</comment>
<dbReference type="Gramene" id="KCW47507">
    <property type="protein sequence ID" value="KCW47507"/>
    <property type="gene ID" value="EUGRSUZ_K01273"/>
</dbReference>
<keyword evidence="5" id="KW-0677">Repeat</keyword>
<dbReference type="PANTHER" id="PTHR11480:SF3">
    <property type="entry name" value="BCDNA.GH08312"/>
    <property type="match status" value="1"/>
</dbReference>
<keyword evidence="2" id="KW-0964">Secreted</keyword>
<keyword evidence="3" id="KW-0645">Protease</keyword>
<dbReference type="GO" id="GO:0006508">
    <property type="term" value="P:proteolysis"/>
    <property type="evidence" value="ECO:0007669"/>
    <property type="project" value="UniProtKB-KW"/>
</dbReference>
<name>A0A059A1F2_EUCGR</name>
<dbReference type="InterPro" id="IPR007856">
    <property type="entry name" value="SapB_1"/>
</dbReference>
<dbReference type="GO" id="GO:0006665">
    <property type="term" value="P:sphingolipid metabolic process"/>
    <property type="evidence" value="ECO:0007669"/>
    <property type="project" value="InterPro"/>
</dbReference>
<evidence type="ECO:0000256" key="12">
    <source>
        <dbReference type="ARBA" id="ARBA00041785"/>
    </source>
</evidence>
<dbReference type="InterPro" id="IPR008373">
    <property type="entry name" value="Saposin"/>
</dbReference>
<accession>A0A059A1F2</accession>
<dbReference type="InterPro" id="IPR051428">
    <property type="entry name" value="Sphingo_Act-Surfact_Prot"/>
</dbReference>
<keyword evidence="6" id="KW-0064">Aspartyl protease</keyword>
<keyword evidence="7" id="KW-0865">Zymogen</keyword>
<feature type="domain" description="Saposin B-type" evidence="14">
    <location>
        <begin position="129"/>
        <end position="209"/>
    </location>
</feature>
<dbReference type="KEGG" id="egr:104425099"/>
<dbReference type="GO" id="GO:0005764">
    <property type="term" value="C:lysosome"/>
    <property type="evidence" value="ECO:0007669"/>
    <property type="project" value="InterPro"/>
</dbReference>
<dbReference type="GO" id="GO:0004190">
    <property type="term" value="F:aspartic-type endopeptidase activity"/>
    <property type="evidence" value="ECO:0007669"/>
    <property type="project" value="UniProtKB-KW"/>
</dbReference>
<evidence type="ECO:0000259" key="14">
    <source>
        <dbReference type="PROSITE" id="PS50015"/>
    </source>
</evidence>
<dbReference type="FunFam" id="1.10.225.10:FF:000008">
    <property type="entry name" value="Pulmonary surfactant-associated protein B"/>
    <property type="match status" value="1"/>
</dbReference>
<evidence type="ECO:0000256" key="9">
    <source>
        <dbReference type="ARBA" id="ARBA00023180"/>
    </source>
</evidence>
<evidence type="ECO:0000256" key="8">
    <source>
        <dbReference type="ARBA" id="ARBA00023157"/>
    </source>
</evidence>
<evidence type="ECO:0000256" key="3">
    <source>
        <dbReference type="ARBA" id="ARBA00022670"/>
    </source>
</evidence>
<evidence type="ECO:0000256" key="10">
    <source>
        <dbReference type="ARBA" id="ARBA00037221"/>
    </source>
</evidence>
<dbReference type="EMBL" id="KK198763">
    <property type="protein sequence ID" value="KCW47507.1"/>
    <property type="molecule type" value="Genomic_DNA"/>
</dbReference>
<keyword evidence="8" id="KW-1015">Disulfide bond</keyword>
<comment type="subcellular location">
    <subcellularLocation>
        <location evidence="1">Secreted</location>
        <location evidence="1">Extracellular space</location>
    </subcellularLocation>
</comment>
<evidence type="ECO:0000313" key="15">
    <source>
        <dbReference type="EMBL" id="KCW47506.1"/>
    </source>
</evidence>
<keyword evidence="9" id="KW-0325">Glycoprotein</keyword>
<proteinExistence type="predicted"/>
<dbReference type="STRING" id="71139.A0A059A1F2"/>
<feature type="chain" id="PRO_5015026444" description="Pulmonary surfactant-associated protein B" evidence="13">
    <location>
        <begin position="22"/>
        <end position="227"/>
    </location>
</feature>
<dbReference type="OMA" id="CEFIANY"/>
<keyword evidence="6" id="KW-0378">Hydrolase</keyword>
<dbReference type="eggNOG" id="KOG1340">
    <property type="taxonomic scope" value="Eukaryota"/>
</dbReference>
<evidence type="ECO:0000256" key="5">
    <source>
        <dbReference type="ARBA" id="ARBA00022737"/>
    </source>
</evidence>